<dbReference type="RefSeq" id="WP_044151264.1">
    <property type="nucleotide sequence ID" value="NZ_QVFV01000002.1"/>
</dbReference>
<accession>A0A4Q7E9W9</accession>
<keyword evidence="3" id="KW-1185">Reference proteome</keyword>
<dbReference type="SUPFAM" id="SSF88723">
    <property type="entry name" value="PIN domain-like"/>
    <property type="match status" value="1"/>
</dbReference>
<dbReference type="PANTHER" id="PTHR34610:SF4">
    <property type="entry name" value="SLL8027 PROTEIN"/>
    <property type="match status" value="1"/>
</dbReference>
<dbReference type="Pfam" id="PF13470">
    <property type="entry name" value="PIN_3"/>
    <property type="match status" value="1"/>
</dbReference>
<dbReference type="EMBL" id="QVFV01000002">
    <property type="protein sequence ID" value="RZM79677.1"/>
    <property type="molecule type" value="Genomic_DNA"/>
</dbReference>
<evidence type="ECO:0000259" key="1">
    <source>
        <dbReference type="SMART" id="SM00670"/>
    </source>
</evidence>
<dbReference type="AlphaFoldDB" id="A0A4Q7E9W9"/>
<sequence length="139" mass="15450">MKIIVDTNVLISAILRDRDPELIIQFIVDHPDFEWVASPEVLAEYQAVLARPKFRLSQEIQATWTTLLTATISPIQVNVTVDFPIDPKDAMFLSCAIATDADFIITGDTDLLNADLAIKTSVVNVSTFKMAFYEAQADC</sequence>
<dbReference type="OrthoDB" id="9802272at2"/>
<dbReference type="PANTHER" id="PTHR34610">
    <property type="entry name" value="SSL7007 PROTEIN"/>
    <property type="match status" value="1"/>
</dbReference>
<proteinExistence type="predicted"/>
<dbReference type="Proteomes" id="UP000292459">
    <property type="component" value="Unassembled WGS sequence"/>
</dbReference>
<dbReference type="NCBIfam" id="TIGR00305">
    <property type="entry name" value="putative toxin-antitoxin system toxin component, PIN family"/>
    <property type="match status" value="1"/>
</dbReference>
<dbReference type="Gene3D" id="3.40.50.1010">
    <property type="entry name" value="5'-nuclease"/>
    <property type="match status" value="1"/>
</dbReference>
<name>A0A4Q7E9W9_9CYAN</name>
<evidence type="ECO:0000313" key="2">
    <source>
        <dbReference type="EMBL" id="RZM79677.1"/>
    </source>
</evidence>
<feature type="domain" description="PIN" evidence="1">
    <location>
        <begin position="1"/>
        <end position="113"/>
    </location>
</feature>
<evidence type="ECO:0000313" key="3">
    <source>
        <dbReference type="Proteomes" id="UP000292459"/>
    </source>
</evidence>
<organism evidence="2 3">
    <name type="scientific">Leptolyngbya iicbica LK</name>
    <dbReference type="NCBI Taxonomy" id="2294035"/>
    <lineage>
        <taxon>Bacteria</taxon>
        <taxon>Bacillati</taxon>
        <taxon>Cyanobacteriota</taxon>
        <taxon>Cyanophyceae</taxon>
        <taxon>Leptolyngbyales</taxon>
        <taxon>Leptolyngbyaceae</taxon>
        <taxon>Leptolyngbya group</taxon>
        <taxon>Leptolyngbya</taxon>
        <taxon>Leptolyngbya iicbica</taxon>
    </lineage>
</organism>
<gene>
    <name evidence="2" type="ORF">DYY88_13320</name>
</gene>
<dbReference type="InterPro" id="IPR029060">
    <property type="entry name" value="PIN-like_dom_sf"/>
</dbReference>
<reference evidence="2 3" key="1">
    <citation type="submission" date="2018-11" db="EMBL/GenBank/DDBJ databases">
        <title>Whole genome sequencing of an environmental sample.</title>
        <authorList>
            <person name="Sarangi A.N."/>
            <person name="Singh D."/>
            <person name="Tripathy S."/>
        </authorList>
    </citation>
    <scope>NUCLEOTIDE SEQUENCE [LARGE SCALE GENOMIC DNA]</scope>
    <source>
        <strain evidence="2 3">Lakshadweep</strain>
    </source>
</reference>
<dbReference type="InterPro" id="IPR002850">
    <property type="entry name" value="PIN_toxin-like"/>
</dbReference>
<dbReference type="SMART" id="SM00670">
    <property type="entry name" value="PINc"/>
    <property type="match status" value="1"/>
</dbReference>
<comment type="caution">
    <text evidence="2">The sequence shown here is derived from an EMBL/GenBank/DDBJ whole genome shotgun (WGS) entry which is preliminary data.</text>
</comment>
<dbReference type="InterPro" id="IPR002716">
    <property type="entry name" value="PIN_dom"/>
</dbReference>
<protein>
    <submittedName>
        <fullName evidence="2">Putative toxin-antitoxin system toxin component, PIN family</fullName>
    </submittedName>
</protein>